<dbReference type="GO" id="GO:0005634">
    <property type="term" value="C:nucleus"/>
    <property type="evidence" value="ECO:0007669"/>
    <property type="project" value="TreeGrafter"/>
</dbReference>
<dbReference type="PROSITE" id="PS50217">
    <property type="entry name" value="BZIP"/>
    <property type="match status" value="1"/>
</dbReference>
<sequence>MIKNRESASLSRQRRKELMENLDVRVNRLTDENEQLKRENSKLLTRIQTLEMENELLRKYKVGGKPTIQPRKPLIVMGIFLLVAFNIFTLKSLAPNANNPSGLMALYNNEGAIIPGRTILSDRRTNNE</sequence>
<keyword evidence="4" id="KW-0238">DNA-binding</keyword>
<dbReference type="GO" id="GO:0000981">
    <property type="term" value="F:DNA-binding transcription factor activity, RNA polymerase II-specific"/>
    <property type="evidence" value="ECO:0007669"/>
    <property type="project" value="TreeGrafter"/>
</dbReference>
<evidence type="ECO:0000256" key="8">
    <source>
        <dbReference type="SAM" id="Phobius"/>
    </source>
</evidence>
<dbReference type="Proteomes" id="UP000681967">
    <property type="component" value="Unassembled WGS sequence"/>
</dbReference>
<feature type="domain" description="BZIP" evidence="9">
    <location>
        <begin position="1"/>
        <end position="57"/>
    </location>
</feature>
<evidence type="ECO:0000256" key="7">
    <source>
        <dbReference type="SAM" id="Coils"/>
    </source>
</evidence>
<keyword evidence="7" id="KW-0175">Coiled coil</keyword>
<feature type="transmembrane region" description="Helical" evidence="8">
    <location>
        <begin position="74"/>
        <end position="94"/>
    </location>
</feature>
<evidence type="ECO:0000256" key="3">
    <source>
        <dbReference type="ARBA" id="ARBA00023015"/>
    </source>
</evidence>
<dbReference type="AlphaFoldDB" id="A0A8S3GFH5"/>
<dbReference type="GO" id="GO:0030968">
    <property type="term" value="P:endoplasmic reticulum unfolded protein response"/>
    <property type="evidence" value="ECO:0007669"/>
    <property type="project" value="TreeGrafter"/>
</dbReference>
<comment type="similarity">
    <text evidence="2">Belongs to the bZIP family. ATF subfamily.</text>
</comment>
<accession>A0A8S3GFH5</accession>
<dbReference type="PANTHER" id="PTHR46164">
    <property type="entry name" value="ATF6, ISOFORM C"/>
    <property type="match status" value="1"/>
</dbReference>
<keyword evidence="8" id="KW-1133">Transmembrane helix</keyword>
<feature type="non-terminal residue" evidence="10">
    <location>
        <position position="128"/>
    </location>
</feature>
<comment type="caution">
    <text evidence="10">The sequence shown here is derived from an EMBL/GenBank/DDBJ whole genome shotgun (WGS) entry which is preliminary data.</text>
</comment>
<evidence type="ECO:0000313" key="11">
    <source>
        <dbReference type="Proteomes" id="UP000681967"/>
    </source>
</evidence>
<evidence type="ECO:0000256" key="2">
    <source>
        <dbReference type="ARBA" id="ARBA00009050"/>
    </source>
</evidence>
<gene>
    <name evidence="10" type="ORF">BYL167_LOCUS73562</name>
</gene>
<evidence type="ECO:0000256" key="6">
    <source>
        <dbReference type="ARBA" id="ARBA00023242"/>
    </source>
</evidence>
<dbReference type="EMBL" id="CAJOBH010262103">
    <property type="protein sequence ID" value="CAF5156644.1"/>
    <property type="molecule type" value="Genomic_DNA"/>
</dbReference>
<evidence type="ECO:0000256" key="5">
    <source>
        <dbReference type="ARBA" id="ARBA00023163"/>
    </source>
</evidence>
<dbReference type="InterPro" id="IPR004827">
    <property type="entry name" value="bZIP"/>
</dbReference>
<evidence type="ECO:0000313" key="10">
    <source>
        <dbReference type="EMBL" id="CAF5156644.1"/>
    </source>
</evidence>
<evidence type="ECO:0000256" key="1">
    <source>
        <dbReference type="ARBA" id="ARBA00004167"/>
    </source>
</evidence>
<protein>
    <recommendedName>
        <fullName evidence="9">BZIP domain-containing protein</fullName>
    </recommendedName>
</protein>
<keyword evidence="5" id="KW-0804">Transcription</keyword>
<keyword evidence="8" id="KW-0812">Transmembrane</keyword>
<dbReference type="SMART" id="SM00338">
    <property type="entry name" value="BRLZ"/>
    <property type="match status" value="1"/>
</dbReference>
<evidence type="ECO:0000256" key="4">
    <source>
        <dbReference type="ARBA" id="ARBA00023125"/>
    </source>
</evidence>
<keyword evidence="3" id="KW-0805">Transcription regulation</keyword>
<evidence type="ECO:0000259" key="9">
    <source>
        <dbReference type="PROSITE" id="PS50217"/>
    </source>
</evidence>
<feature type="coiled-coil region" evidence="7">
    <location>
        <begin position="12"/>
        <end position="53"/>
    </location>
</feature>
<keyword evidence="6" id="KW-0539">Nucleus</keyword>
<keyword evidence="8" id="KW-0472">Membrane</keyword>
<organism evidence="10 11">
    <name type="scientific">Rotaria magnacalcarata</name>
    <dbReference type="NCBI Taxonomy" id="392030"/>
    <lineage>
        <taxon>Eukaryota</taxon>
        <taxon>Metazoa</taxon>
        <taxon>Spiralia</taxon>
        <taxon>Gnathifera</taxon>
        <taxon>Rotifera</taxon>
        <taxon>Eurotatoria</taxon>
        <taxon>Bdelloidea</taxon>
        <taxon>Philodinida</taxon>
        <taxon>Philodinidae</taxon>
        <taxon>Rotaria</taxon>
    </lineage>
</organism>
<proteinExistence type="inferred from homology"/>
<name>A0A8S3GFH5_9BILA</name>
<dbReference type="InterPro" id="IPR051882">
    <property type="entry name" value="ATF_bZIP_TF"/>
</dbReference>
<dbReference type="InterPro" id="IPR046347">
    <property type="entry name" value="bZIP_sf"/>
</dbReference>
<reference evidence="10" key="1">
    <citation type="submission" date="2021-02" db="EMBL/GenBank/DDBJ databases">
        <authorList>
            <person name="Nowell W R."/>
        </authorList>
    </citation>
    <scope>NUCLEOTIDE SEQUENCE</scope>
</reference>
<dbReference type="GO" id="GO:0016020">
    <property type="term" value="C:membrane"/>
    <property type="evidence" value="ECO:0007669"/>
    <property type="project" value="UniProtKB-SubCell"/>
</dbReference>
<dbReference type="Pfam" id="PF00170">
    <property type="entry name" value="bZIP_1"/>
    <property type="match status" value="1"/>
</dbReference>
<dbReference type="GO" id="GO:0000978">
    <property type="term" value="F:RNA polymerase II cis-regulatory region sequence-specific DNA binding"/>
    <property type="evidence" value="ECO:0007669"/>
    <property type="project" value="TreeGrafter"/>
</dbReference>
<dbReference type="SUPFAM" id="SSF57959">
    <property type="entry name" value="Leucine zipper domain"/>
    <property type="match status" value="1"/>
</dbReference>
<comment type="subcellular location">
    <subcellularLocation>
        <location evidence="1">Membrane</location>
        <topology evidence="1">Single-pass membrane protein</topology>
    </subcellularLocation>
</comment>
<dbReference type="PANTHER" id="PTHR46164:SF3">
    <property type="entry name" value="ATF6, ISOFORM C"/>
    <property type="match status" value="1"/>
</dbReference>
<dbReference type="Gene3D" id="1.20.5.170">
    <property type="match status" value="1"/>
</dbReference>